<evidence type="ECO:0000313" key="1">
    <source>
        <dbReference type="EMBL" id="KNE86676.1"/>
    </source>
</evidence>
<feature type="non-terminal residue" evidence="1">
    <location>
        <position position="1"/>
    </location>
</feature>
<proteinExistence type="predicted"/>
<dbReference type="EMBL" id="AJIL01008625">
    <property type="protein sequence ID" value="KNE86676.1"/>
    <property type="molecule type" value="Genomic_DNA"/>
</dbReference>
<keyword evidence="2" id="KW-1185">Reference proteome</keyword>
<sequence length="66" mass="7465">FNCPDSPRRQAPITRACPGGFTCGSSTISLSKSEKAGWTRYRFYFSCLEEFMCTFSGKRRIFPGPQ</sequence>
<protein>
    <submittedName>
        <fullName evidence="1">Uncharacterized protein</fullName>
    </submittedName>
</protein>
<gene>
    <name evidence="1" type="ORF">PSTG_19960</name>
</gene>
<accession>A0A0L0UI38</accession>
<dbReference type="AlphaFoldDB" id="A0A0L0UI38"/>
<reference evidence="2" key="1">
    <citation type="submission" date="2014-03" db="EMBL/GenBank/DDBJ databases">
        <title>The Genome Sequence of Puccinia striiformis f. sp. tritici PST-78.</title>
        <authorList>
            <consortium name="The Broad Institute Genome Sequencing Platform"/>
            <person name="Cuomo C."/>
            <person name="Hulbert S."/>
            <person name="Chen X."/>
            <person name="Walker B."/>
            <person name="Young S.K."/>
            <person name="Zeng Q."/>
            <person name="Gargeya S."/>
            <person name="Fitzgerald M."/>
            <person name="Haas B."/>
            <person name="Abouelleil A."/>
            <person name="Alvarado L."/>
            <person name="Arachchi H.M."/>
            <person name="Berlin A.M."/>
            <person name="Chapman S.B."/>
            <person name="Goldberg J."/>
            <person name="Griggs A."/>
            <person name="Gujja S."/>
            <person name="Hansen M."/>
            <person name="Howarth C."/>
            <person name="Imamovic A."/>
            <person name="Larimer J."/>
            <person name="McCowan C."/>
            <person name="Montmayeur A."/>
            <person name="Murphy C."/>
            <person name="Neiman D."/>
            <person name="Pearson M."/>
            <person name="Priest M."/>
            <person name="Roberts A."/>
            <person name="Saif S."/>
            <person name="Shea T."/>
            <person name="Sisk P."/>
            <person name="Sykes S."/>
            <person name="Wortman J."/>
            <person name="Nusbaum C."/>
            <person name="Birren B."/>
        </authorList>
    </citation>
    <scope>NUCLEOTIDE SEQUENCE [LARGE SCALE GENOMIC DNA]</scope>
    <source>
        <strain evidence="2">race PST-78</strain>
    </source>
</reference>
<comment type="caution">
    <text evidence="1">The sequence shown here is derived from an EMBL/GenBank/DDBJ whole genome shotgun (WGS) entry which is preliminary data.</text>
</comment>
<name>A0A0L0UI38_9BASI</name>
<evidence type="ECO:0000313" key="2">
    <source>
        <dbReference type="Proteomes" id="UP000054564"/>
    </source>
</evidence>
<dbReference type="Proteomes" id="UP000054564">
    <property type="component" value="Unassembled WGS sequence"/>
</dbReference>
<organism evidence="1 2">
    <name type="scientific">Puccinia striiformis f. sp. tritici PST-78</name>
    <dbReference type="NCBI Taxonomy" id="1165861"/>
    <lineage>
        <taxon>Eukaryota</taxon>
        <taxon>Fungi</taxon>
        <taxon>Dikarya</taxon>
        <taxon>Basidiomycota</taxon>
        <taxon>Pucciniomycotina</taxon>
        <taxon>Pucciniomycetes</taxon>
        <taxon>Pucciniales</taxon>
        <taxon>Pucciniaceae</taxon>
        <taxon>Puccinia</taxon>
    </lineage>
</organism>